<evidence type="ECO:0000256" key="1">
    <source>
        <dbReference type="SAM" id="MobiDB-lite"/>
    </source>
</evidence>
<feature type="region of interest" description="Disordered" evidence="1">
    <location>
        <begin position="1"/>
        <end position="25"/>
    </location>
</feature>
<proteinExistence type="predicted"/>
<gene>
    <name evidence="2" type="ORF">CARN6_1504</name>
</gene>
<organism evidence="2">
    <name type="scientific">mine drainage metagenome</name>
    <dbReference type="NCBI Taxonomy" id="410659"/>
    <lineage>
        <taxon>unclassified sequences</taxon>
        <taxon>metagenomes</taxon>
        <taxon>ecological metagenomes</taxon>
    </lineage>
</organism>
<comment type="caution">
    <text evidence="2">The sequence shown here is derived from an EMBL/GenBank/DDBJ whole genome shotgun (WGS) entry which is preliminary data.</text>
</comment>
<protein>
    <submittedName>
        <fullName evidence="2">Uncharacterized protein</fullName>
    </submittedName>
</protein>
<sequence>MRGPAHGTPAQAHWMRKHFMRDAQI</sequence>
<accession>E6QLF6</accession>
<evidence type="ECO:0000313" key="2">
    <source>
        <dbReference type="EMBL" id="CBI08076.1"/>
    </source>
</evidence>
<dbReference type="AlphaFoldDB" id="E6QLF6"/>
<reference evidence="2" key="1">
    <citation type="submission" date="2009-10" db="EMBL/GenBank/DDBJ databases">
        <title>Diversity of trophic interactions inside an arsenic-rich microbial ecosystem.</title>
        <authorList>
            <person name="Bertin P.N."/>
            <person name="Heinrich-Salmeron A."/>
            <person name="Pelletier E."/>
            <person name="Goulhen-Chollet F."/>
            <person name="Arsene-Ploetze F."/>
            <person name="Gallien S."/>
            <person name="Calteau A."/>
            <person name="Vallenet D."/>
            <person name="Casiot C."/>
            <person name="Chane-Woon-Ming B."/>
            <person name="Giloteaux L."/>
            <person name="Barakat M."/>
            <person name="Bonnefoy V."/>
            <person name="Bruneel O."/>
            <person name="Chandler M."/>
            <person name="Cleiss J."/>
            <person name="Duran R."/>
            <person name="Elbaz-Poulichet F."/>
            <person name="Fonknechten N."/>
            <person name="Lauga B."/>
            <person name="Mornico D."/>
            <person name="Ortet P."/>
            <person name="Schaeffer C."/>
            <person name="Siguier P."/>
            <person name="Alexander Thil Smith A."/>
            <person name="Van Dorsselaer A."/>
            <person name="Weissenbach J."/>
            <person name="Medigue C."/>
            <person name="Le Paslier D."/>
        </authorList>
    </citation>
    <scope>NUCLEOTIDE SEQUENCE</scope>
</reference>
<dbReference type="EMBL" id="CABQ01000180">
    <property type="protein sequence ID" value="CBI08076.1"/>
    <property type="molecule type" value="Genomic_DNA"/>
</dbReference>
<name>E6QLF6_9ZZZZ</name>